<organism evidence="15 16">
    <name type="scientific">Stephania japonica</name>
    <dbReference type="NCBI Taxonomy" id="461633"/>
    <lineage>
        <taxon>Eukaryota</taxon>
        <taxon>Viridiplantae</taxon>
        <taxon>Streptophyta</taxon>
        <taxon>Embryophyta</taxon>
        <taxon>Tracheophyta</taxon>
        <taxon>Spermatophyta</taxon>
        <taxon>Magnoliopsida</taxon>
        <taxon>Ranunculales</taxon>
        <taxon>Menispermaceae</taxon>
        <taxon>Menispermoideae</taxon>
        <taxon>Cissampelideae</taxon>
        <taxon>Stephania</taxon>
    </lineage>
</organism>
<evidence type="ECO:0000256" key="3">
    <source>
        <dbReference type="ARBA" id="ARBA00022679"/>
    </source>
</evidence>
<comment type="similarity">
    <text evidence="13">Belongs to the protein kinase superfamily.</text>
</comment>
<keyword evidence="7" id="KW-0418">Kinase</keyword>
<evidence type="ECO:0000313" key="16">
    <source>
        <dbReference type="Proteomes" id="UP001417504"/>
    </source>
</evidence>
<evidence type="ECO:0000256" key="13">
    <source>
        <dbReference type="RuleBase" id="RU000304"/>
    </source>
</evidence>
<keyword evidence="2 13" id="KW-0723">Serine/threonine-protein kinase</keyword>
<keyword evidence="4" id="KW-0812">Transmembrane</keyword>
<comment type="subcellular location">
    <subcellularLocation>
        <location evidence="1">Membrane</location>
        <topology evidence="1">Single-pass type I membrane protein</topology>
    </subcellularLocation>
</comment>
<keyword evidence="10" id="KW-0472">Membrane</keyword>
<evidence type="ECO:0000256" key="12">
    <source>
        <dbReference type="PROSITE-ProRule" id="PRU10141"/>
    </source>
</evidence>
<dbReference type="GO" id="GO:0004674">
    <property type="term" value="F:protein serine/threonine kinase activity"/>
    <property type="evidence" value="ECO:0007669"/>
    <property type="project" value="UniProtKB-KW"/>
</dbReference>
<evidence type="ECO:0000256" key="6">
    <source>
        <dbReference type="ARBA" id="ARBA00022741"/>
    </source>
</evidence>
<evidence type="ECO:0000259" key="14">
    <source>
        <dbReference type="PROSITE" id="PS50011"/>
    </source>
</evidence>
<evidence type="ECO:0000256" key="1">
    <source>
        <dbReference type="ARBA" id="ARBA00004479"/>
    </source>
</evidence>
<dbReference type="Proteomes" id="UP001417504">
    <property type="component" value="Unassembled WGS sequence"/>
</dbReference>
<evidence type="ECO:0000256" key="9">
    <source>
        <dbReference type="ARBA" id="ARBA00022989"/>
    </source>
</evidence>
<dbReference type="InterPro" id="IPR008271">
    <property type="entry name" value="Ser/Thr_kinase_AS"/>
</dbReference>
<dbReference type="SMART" id="SM00220">
    <property type="entry name" value="S_TKc"/>
    <property type="match status" value="1"/>
</dbReference>
<evidence type="ECO:0000256" key="8">
    <source>
        <dbReference type="ARBA" id="ARBA00022840"/>
    </source>
</evidence>
<dbReference type="Gene3D" id="3.30.200.20">
    <property type="entry name" value="Phosphorylase Kinase, domain 1"/>
    <property type="match status" value="1"/>
</dbReference>
<dbReference type="PANTHER" id="PTHR27009">
    <property type="entry name" value="RUST RESISTANCE KINASE LR10-RELATED"/>
    <property type="match status" value="1"/>
</dbReference>
<dbReference type="InterPro" id="IPR017441">
    <property type="entry name" value="Protein_kinase_ATP_BS"/>
</dbReference>
<dbReference type="SUPFAM" id="SSF56112">
    <property type="entry name" value="Protein kinase-like (PK-like)"/>
    <property type="match status" value="1"/>
</dbReference>
<protein>
    <recommendedName>
        <fullName evidence="14">Protein kinase domain-containing protein</fullName>
    </recommendedName>
</protein>
<dbReference type="AlphaFoldDB" id="A0AAP0IXU9"/>
<feature type="binding site" evidence="12">
    <location>
        <position position="72"/>
    </location>
    <ligand>
        <name>ATP</name>
        <dbReference type="ChEBI" id="CHEBI:30616"/>
    </ligand>
</feature>
<keyword evidence="3" id="KW-0808">Transferase</keyword>
<dbReference type="GO" id="GO:0016020">
    <property type="term" value="C:membrane"/>
    <property type="evidence" value="ECO:0007669"/>
    <property type="project" value="UniProtKB-SubCell"/>
</dbReference>
<dbReference type="Gene3D" id="1.10.510.10">
    <property type="entry name" value="Transferase(Phosphotransferase) domain 1"/>
    <property type="match status" value="1"/>
</dbReference>
<feature type="domain" description="Protein kinase" evidence="14">
    <location>
        <begin position="44"/>
        <end position="338"/>
    </location>
</feature>
<dbReference type="InterPro" id="IPR045874">
    <property type="entry name" value="LRK10/LRL21-25-like"/>
</dbReference>
<sequence length="368" mass="41576">MGVGVCYILRRRSKNPPNVEEFLRNHMSLSPKRYNYFDVRKMTNSFKEKLGQGGYGSVFKGQLLDGRLVAVKVLDKTNKGDGEEFVNEIASISKTCHVNIVALLGFCIEGPKKALIYEFMPNGSLEKFIYIDKLSKTVFHDHHQLGWDTLFKIAVGVARGLEYLHRGCCTRIVHFDIKPHNILLDQDFNPKISDFGMSKLCLKKESTMSTMGTRGTIGYIAPELVLRTFGKVSHKSDVYSYGMMVLEMVGQRRNVDAGADNTSEIYFPNWIYKRLEQLEELGLCGATTEDEKELSRKMTIVGLWCIQVDPLHRPSMNKVLDMLEGRIEDLEIPPMPTFSSSVPNPPMPTFSSSVSPLHQETFSTISIS</sequence>
<reference evidence="15 16" key="1">
    <citation type="submission" date="2024-01" db="EMBL/GenBank/DDBJ databases">
        <title>Genome assemblies of Stephania.</title>
        <authorList>
            <person name="Yang L."/>
        </authorList>
    </citation>
    <scope>NUCLEOTIDE SEQUENCE [LARGE SCALE GENOMIC DNA]</scope>
    <source>
        <strain evidence="15">QJT</strain>
        <tissue evidence="15">Leaf</tissue>
    </source>
</reference>
<dbReference type="InterPro" id="IPR000719">
    <property type="entry name" value="Prot_kinase_dom"/>
</dbReference>
<dbReference type="PROSITE" id="PS50011">
    <property type="entry name" value="PROTEIN_KINASE_DOM"/>
    <property type="match status" value="1"/>
</dbReference>
<keyword evidence="6 12" id="KW-0547">Nucleotide-binding</keyword>
<evidence type="ECO:0000256" key="7">
    <source>
        <dbReference type="ARBA" id="ARBA00022777"/>
    </source>
</evidence>
<proteinExistence type="inferred from homology"/>
<keyword evidence="11" id="KW-0325">Glycoprotein</keyword>
<dbReference type="FunFam" id="1.10.510.10:FF:000590">
    <property type="entry name" value="PR5-like receptor kinase"/>
    <property type="match status" value="1"/>
</dbReference>
<keyword evidence="5" id="KW-0732">Signal</keyword>
<dbReference type="PROSITE" id="PS00107">
    <property type="entry name" value="PROTEIN_KINASE_ATP"/>
    <property type="match status" value="1"/>
</dbReference>
<evidence type="ECO:0000256" key="4">
    <source>
        <dbReference type="ARBA" id="ARBA00022692"/>
    </source>
</evidence>
<dbReference type="Pfam" id="PF00069">
    <property type="entry name" value="Pkinase"/>
    <property type="match status" value="1"/>
</dbReference>
<keyword evidence="9" id="KW-1133">Transmembrane helix</keyword>
<keyword evidence="16" id="KW-1185">Reference proteome</keyword>
<dbReference type="InterPro" id="IPR011009">
    <property type="entry name" value="Kinase-like_dom_sf"/>
</dbReference>
<evidence type="ECO:0000256" key="11">
    <source>
        <dbReference type="ARBA" id="ARBA00023180"/>
    </source>
</evidence>
<dbReference type="EMBL" id="JBBNAE010000005">
    <property type="protein sequence ID" value="KAK9123749.1"/>
    <property type="molecule type" value="Genomic_DNA"/>
</dbReference>
<gene>
    <name evidence="15" type="ORF">Sjap_013351</name>
</gene>
<dbReference type="GO" id="GO:0005524">
    <property type="term" value="F:ATP binding"/>
    <property type="evidence" value="ECO:0007669"/>
    <property type="project" value="UniProtKB-UniRule"/>
</dbReference>
<evidence type="ECO:0000256" key="10">
    <source>
        <dbReference type="ARBA" id="ARBA00023136"/>
    </source>
</evidence>
<evidence type="ECO:0000256" key="2">
    <source>
        <dbReference type="ARBA" id="ARBA00022527"/>
    </source>
</evidence>
<evidence type="ECO:0000256" key="5">
    <source>
        <dbReference type="ARBA" id="ARBA00022729"/>
    </source>
</evidence>
<name>A0AAP0IXU9_9MAGN</name>
<comment type="caution">
    <text evidence="15">The sequence shown here is derived from an EMBL/GenBank/DDBJ whole genome shotgun (WGS) entry which is preliminary data.</text>
</comment>
<dbReference type="FunFam" id="3.30.200.20:FF:000178">
    <property type="entry name" value="serine/threonine-protein kinase PBS1-like"/>
    <property type="match status" value="1"/>
</dbReference>
<keyword evidence="8 12" id="KW-0067">ATP-binding</keyword>
<evidence type="ECO:0000313" key="15">
    <source>
        <dbReference type="EMBL" id="KAK9123749.1"/>
    </source>
</evidence>
<accession>A0AAP0IXU9</accession>
<dbReference type="PROSITE" id="PS00108">
    <property type="entry name" value="PROTEIN_KINASE_ST"/>
    <property type="match status" value="1"/>
</dbReference>